<dbReference type="InterPro" id="IPR052024">
    <property type="entry name" value="Methanogen_methyltrans"/>
</dbReference>
<dbReference type="GO" id="GO:0006779">
    <property type="term" value="P:porphyrin-containing compound biosynthetic process"/>
    <property type="evidence" value="ECO:0007669"/>
    <property type="project" value="InterPro"/>
</dbReference>
<name>A0A9D1CMX3_9FIRM</name>
<dbReference type="Pfam" id="PF01208">
    <property type="entry name" value="URO-D"/>
    <property type="match status" value="1"/>
</dbReference>
<dbReference type="SUPFAM" id="SSF51726">
    <property type="entry name" value="UROD/MetE-like"/>
    <property type="match status" value="1"/>
</dbReference>
<evidence type="ECO:0000313" key="2">
    <source>
        <dbReference type="EMBL" id="HIQ67759.1"/>
    </source>
</evidence>
<proteinExistence type="predicted"/>
<dbReference type="EMBL" id="DVFK01000065">
    <property type="protein sequence ID" value="HIQ67759.1"/>
    <property type="molecule type" value="Genomic_DNA"/>
</dbReference>
<dbReference type="Gene3D" id="3.20.20.210">
    <property type="match status" value="1"/>
</dbReference>
<protein>
    <recommendedName>
        <fullName evidence="1">Uroporphyrinogen decarboxylase (URO-D) domain-containing protein</fullName>
    </recommendedName>
</protein>
<sequence>MSILSRDRVSTALAHRQPDRVPLDFWAVPEVWEKLFAHFSTRDEETVLSQLGVDIRQVQPEYIGPPLRTLPNGTFYDPMGCHRRLVKNDLCTYDEYASYPLAEAETIEDLENYPYWPNPQDYDYASLPQRIGKLKDTHYIKLETGGIFEFAWALRGMENFMMDMILQPEIPSYIMQKLTDFYIAYVDNVMQAAGEYYDMVYTYDDIAGQHGLLLSRSTWEEIIKPFHQQLNAAIKRHGKTIMYHSCGAIFDMIPALAELPIDVLNPLQPKADGMDFEKIKACFGKELSFHGGIDIQELLPRGTQEQVRQAVRHAIDTLGPGGGYILSSAHYIQADTPVDNILAMYDEARNYHPARP</sequence>
<dbReference type="GO" id="GO:0004853">
    <property type="term" value="F:uroporphyrinogen decarboxylase activity"/>
    <property type="evidence" value="ECO:0007669"/>
    <property type="project" value="InterPro"/>
</dbReference>
<comment type="caution">
    <text evidence="2">The sequence shown here is derived from an EMBL/GenBank/DDBJ whole genome shotgun (WGS) entry which is preliminary data.</text>
</comment>
<organism evidence="2 3">
    <name type="scientific">Candidatus Faecousia excrementigallinarum</name>
    <dbReference type="NCBI Taxonomy" id="2840806"/>
    <lineage>
        <taxon>Bacteria</taxon>
        <taxon>Bacillati</taxon>
        <taxon>Bacillota</taxon>
        <taxon>Clostridia</taxon>
        <taxon>Eubacteriales</taxon>
        <taxon>Oscillospiraceae</taxon>
        <taxon>Faecousia</taxon>
    </lineage>
</organism>
<evidence type="ECO:0000313" key="3">
    <source>
        <dbReference type="Proteomes" id="UP000886796"/>
    </source>
</evidence>
<accession>A0A9D1CMX3</accession>
<reference evidence="2" key="2">
    <citation type="journal article" date="2021" name="PeerJ">
        <title>Extensive microbial diversity within the chicken gut microbiome revealed by metagenomics and culture.</title>
        <authorList>
            <person name="Gilroy R."/>
            <person name="Ravi A."/>
            <person name="Getino M."/>
            <person name="Pursley I."/>
            <person name="Horton D.L."/>
            <person name="Alikhan N.F."/>
            <person name="Baker D."/>
            <person name="Gharbi K."/>
            <person name="Hall N."/>
            <person name="Watson M."/>
            <person name="Adriaenssens E.M."/>
            <person name="Foster-Nyarko E."/>
            <person name="Jarju S."/>
            <person name="Secka A."/>
            <person name="Antonio M."/>
            <person name="Oren A."/>
            <person name="Chaudhuri R.R."/>
            <person name="La Ragione R."/>
            <person name="Hildebrand F."/>
            <person name="Pallen M.J."/>
        </authorList>
    </citation>
    <scope>NUCLEOTIDE SEQUENCE</scope>
    <source>
        <strain evidence="2">13361</strain>
    </source>
</reference>
<dbReference type="AlphaFoldDB" id="A0A9D1CMX3"/>
<dbReference type="Proteomes" id="UP000886796">
    <property type="component" value="Unassembled WGS sequence"/>
</dbReference>
<evidence type="ECO:0000259" key="1">
    <source>
        <dbReference type="Pfam" id="PF01208"/>
    </source>
</evidence>
<feature type="domain" description="Uroporphyrinogen decarboxylase (URO-D)" evidence="1">
    <location>
        <begin position="144"/>
        <end position="351"/>
    </location>
</feature>
<dbReference type="InterPro" id="IPR000257">
    <property type="entry name" value="Uroporphyrinogen_deCOase"/>
</dbReference>
<reference evidence="2" key="1">
    <citation type="submission" date="2020-10" db="EMBL/GenBank/DDBJ databases">
        <authorList>
            <person name="Gilroy R."/>
        </authorList>
    </citation>
    <scope>NUCLEOTIDE SEQUENCE</scope>
    <source>
        <strain evidence="2">13361</strain>
    </source>
</reference>
<dbReference type="PANTHER" id="PTHR47099:SF1">
    <property type="entry name" value="METHYLCOBAMIDE:COM METHYLTRANSFERASE MTBA"/>
    <property type="match status" value="1"/>
</dbReference>
<dbReference type="PANTHER" id="PTHR47099">
    <property type="entry name" value="METHYLCOBAMIDE:COM METHYLTRANSFERASE MTBA"/>
    <property type="match status" value="1"/>
</dbReference>
<gene>
    <name evidence="2" type="ORF">IAB74_04520</name>
</gene>
<dbReference type="InterPro" id="IPR038071">
    <property type="entry name" value="UROD/MetE-like_sf"/>
</dbReference>